<feature type="region of interest" description="Disordered" evidence="7">
    <location>
        <begin position="32"/>
        <end position="204"/>
    </location>
</feature>
<evidence type="ECO:0000256" key="2">
    <source>
        <dbReference type="ARBA" id="ARBA00022705"/>
    </source>
</evidence>
<keyword evidence="3" id="KW-0227">DNA damage</keyword>
<dbReference type="AlphaFoldDB" id="A0A1Q3A193"/>
<dbReference type="eggNOG" id="KOG4363">
    <property type="taxonomic scope" value="Eukaryota"/>
</dbReference>
<evidence type="ECO:0000313" key="12">
    <source>
        <dbReference type="Proteomes" id="UP000187013"/>
    </source>
</evidence>
<dbReference type="GO" id="GO:0000786">
    <property type="term" value="C:nucleosome"/>
    <property type="evidence" value="ECO:0007669"/>
    <property type="project" value="EnsemblFungi"/>
</dbReference>
<dbReference type="Pfam" id="PF11600">
    <property type="entry name" value="CAF1A_acidic"/>
    <property type="match status" value="1"/>
</dbReference>
<evidence type="ECO:0000256" key="5">
    <source>
        <dbReference type="ARBA" id="ARBA00023204"/>
    </source>
</evidence>
<evidence type="ECO:0000259" key="9">
    <source>
        <dbReference type="Pfam" id="PF12253"/>
    </source>
</evidence>
<dbReference type="GO" id="GO:0005634">
    <property type="term" value="C:nucleus"/>
    <property type="evidence" value="ECO:0007669"/>
    <property type="project" value="UniProtKB-SubCell"/>
</dbReference>
<feature type="compositionally biased region" description="Basic and acidic residues" evidence="7">
    <location>
        <begin position="68"/>
        <end position="79"/>
    </location>
</feature>
<dbReference type="GO" id="GO:0033186">
    <property type="term" value="C:CAF-1 complex"/>
    <property type="evidence" value="ECO:0007669"/>
    <property type="project" value="EnsemblFungi"/>
</dbReference>
<feature type="domain" description="Chromatin assembly factor 1 p150 subunit acidic region" evidence="8">
    <location>
        <begin position="125"/>
        <end position="240"/>
    </location>
</feature>
<keyword evidence="2" id="KW-0235">DNA replication</keyword>
<feature type="region of interest" description="Disordered" evidence="7">
    <location>
        <begin position="1"/>
        <end position="20"/>
    </location>
</feature>
<feature type="compositionally biased region" description="Acidic residues" evidence="7">
    <location>
        <begin position="33"/>
        <end position="43"/>
    </location>
</feature>
<reference evidence="11 12" key="1">
    <citation type="submission" date="2016-08" db="EMBL/GenBank/DDBJ databases">
        <title>Draft genome sequence of allopolyploid Zygosaccharomyces rouxii.</title>
        <authorList>
            <person name="Watanabe J."/>
            <person name="Uehara K."/>
            <person name="Mogi Y."/>
            <person name="Tsukioka Y."/>
        </authorList>
    </citation>
    <scope>NUCLEOTIDE SEQUENCE [LARGE SCALE GENOMIC DNA]</scope>
    <source>
        <strain evidence="11 12">NBRC 110957</strain>
    </source>
</reference>
<feature type="compositionally biased region" description="Polar residues" evidence="7">
    <location>
        <begin position="1"/>
        <end position="16"/>
    </location>
</feature>
<dbReference type="Proteomes" id="UP000187013">
    <property type="component" value="Unassembled WGS sequence"/>
</dbReference>
<comment type="subcellular location">
    <subcellularLocation>
        <location evidence="1">Nucleus</location>
    </subcellularLocation>
</comment>
<feature type="region of interest" description="Disordered" evidence="7">
    <location>
        <begin position="370"/>
        <end position="420"/>
    </location>
</feature>
<evidence type="ECO:0000313" key="11">
    <source>
        <dbReference type="EMBL" id="GAV49462.1"/>
    </source>
</evidence>
<dbReference type="GO" id="GO:0006281">
    <property type="term" value="P:DNA repair"/>
    <property type="evidence" value="ECO:0007669"/>
    <property type="project" value="UniProtKB-KW"/>
</dbReference>
<dbReference type="InterPro" id="IPR021644">
    <property type="entry name" value="CAF-1_p150_acidic"/>
</dbReference>
<name>A0A1Q3A193_ZYGRO</name>
<evidence type="ECO:0000256" key="6">
    <source>
        <dbReference type="ARBA" id="ARBA00023242"/>
    </source>
</evidence>
<evidence type="ECO:0000256" key="4">
    <source>
        <dbReference type="ARBA" id="ARBA00023186"/>
    </source>
</evidence>
<dbReference type="GO" id="GO:0000775">
    <property type="term" value="C:chromosome, centromeric region"/>
    <property type="evidence" value="ECO:0007669"/>
    <property type="project" value="EnsemblFungi"/>
</dbReference>
<accession>A0A1Q3A193</accession>
<evidence type="ECO:0000259" key="8">
    <source>
        <dbReference type="Pfam" id="PF11600"/>
    </source>
</evidence>
<comment type="caution">
    <text evidence="11">The sequence shown here is derived from an EMBL/GenBank/DDBJ whole genome shotgun (WGS) entry which is preliminary data.</text>
</comment>
<feature type="compositionally biased region" description="Basic and acidic residues" evidence="7">
    <location>
        <begin position="97"/>
        <end position="204"/>
    </location>
</feature>
<dbReference type="Pfam" id="PF12253">
    <property type="entry name" value="CAF1A_dimeriz"/>
    <property type="match status" value="1"/>
</dbReference>
<keyword evidence="6" id="KW-0539">Nucleus</keyword>
<dbReference type="OrthoDB" id="79480at2759"/>
<gene>
    <name evidence="11" type="ORF">ZYGR_0P01050</name>
</gene>
<dbReference type="GO" id="GO:0006334">
    <property type="term" value="P:nucleosome assembly"/>
    <property type="evidence" value="ECO:0007669"/>
    <property type="project" value="TreeGrafter"/>
</dbReference>
<sequence>MTTPGSVEDSSSNNPAGKQGILSFFQNIKTKEEEEVIEVVDSDDEKRTVAKQEPESKPQSQLEVEKEEQDKDVNVKDEPSNTMKQLKEVVVFPESTTEEKRKQKAEQSQKREDMKRQKDADKQRREELKRQKDADKQRREEEKLKKEDEKKLKKENEKKAKEEERLKKEEEKKLKKESEKKAKEEEKMKKENEKKAKEEAKERSQARIGNFFKKVTDSNKPTNVRSDYEKFFLPFYSKEGVVVSRSGQLSSAEINENRTRIDSLLNQREDDNQVLEWLDSGQNSVKTSLPIAYQAVSLLQQMTSKEKSDQELQSLLSLIPHKYIKFYENVRPPYMGTYSKDIILPVDNPFSTRDTGYNYDYDSDLEWVNEEEEEVEGGVENLESGEEDEDDDEEEASEGEFDGFLDAEDNGDQSGSGKKRFIGPLIPTVCLRKNQDQMEEDDKQYFNMVAVQCLIEEQPFPIEPNQYVKPQVENVKKISTDSQPQDASSPSVSPEKKSKSLISEPKDLLKLFDEIQDSTFSLGTVTEIAQKNLPLYSKQMIKNTVKEYAVKTTWGTSRKWAIKDPQHWEKLRSACNNN</sequence>
<dbReference type="PANTHER" id="PTHR15272:SF0">
    <property type="entry name" value="CHROMATIN ASSEMBLY FACTOR 1 SUBUNIT A"/>
    <property type="match status" value="1"/>
</dbReference>
<proteinExistence type="predicted"/>
<dbReference type="Pfam" id="PF21796">
    <property type="entry name" value="Cac1_C"/>
    <property type="match status" value="1"/>
</dbReference>
<feature type="compositionally biased region" description="Basic and acidic residues" evidence="7">
    <location>
        <begin position="44"/>
        <end position="56"/>
    </location>
</feature>
<evidence type="ECO:0000256" key="1">
    <source>
        <dbReference type="ARBA" id="ARBA00004123"/>
    </source>
</evidence>
<evidence type="ECO:0000256" key="7">
    <source>
        <dbReference type="SAM" id="MobiDB-lite"/>
    </source>
</evidence>
<organism evidence="11 12">
    <name type="scientific">Zygosaccharomyces rouxii</name>
    <dbReference type="NCBI Taxonomy" id="4956"/>
    <lineage>
        <taxon>Eukaryota</taxon>
        <taxon>Fungi</taxon>
        <taxon>Dikarya</taxon>
        <taxon>Ascomycota</taxon>
        <taxon>Saccharomycotina</taxon>
        <taxon>Saccharomycetes</taxon>
        <taxon>Saccharomycetales</taxon>
        <taxon>Saccharomycetaceae</taxon>
        <taxon>Zygosaccharomyces</taxon>
    </lineage>
</organism>
<protein>
    <recommendedName>
        <fullName evidence="13">Chromatin assembly factor 1 subunit p90</fullName>
    </recommendedName>
</protein>
<dbReference type="EMBL" id="BDGX01000016">
    <property type="protein sequence ID" value="GAV49462.1"/>
    <property type="molecule type" value="Genomic_DNA"/>
</dbReference>
<keyword evidence="4" id="KW-0143">Chaperone</keyword>
<dbReference type="GO" id="GO:0042393">
    <property type="term" value="F:histone binding"/>
    <property type="evidence" value="ECO:0007669"/>
    <property type="project" value="EnsemblFungi"/>
</dbReference>
<evidence type="ECO:0008006" key="13">
    <source>
        <dbReference type="Google" id="ProtNLM"/>
    </source>
</evidence>
<dbReference type="GO" id="GO:0006335">
    <property type="term" value="P:DNA replication-dependent chromatin assembly"/>
    <property type="evidence" value="ECO:0007669"/>
    <property type="project" value="EnsemblFungi"/>
</dbReference>
<dbReference type="PANTHER" id="PTHR15272">
    <property type="entry name" value="CHROMATIN ASSEMBLY FACTOR 1 SUBUNIT A CAF-1 SUBUNIT A"/>
    <property type="match status" value="1"/>
</dbReference>
<dbReference type="GO" id="GO:0006260">
    <property type="term" value="P:DNA replication"/>
    <property type="evidence" value="ECO:0007669"/>
    <property type="project" value="UniProtKB-KW"/>
</dbReference>
<feature type="compositionally biased region" description="Acidic residues" evidence="7">
    <location>
        <begin position="370"/>
        <end position="411"/>
    </location>
</feature>
<keyword evidence="5" id="KW-0234">DNA repair</keyword>
<dbReference type="InterPro" id="IPR048800">
    <property type="entry name" value="Cac1-like_C"/>
</dbReference>
<dbReference type="InterPro" id="IPR022043">
    <property type="entry name" value="CAF1A_DD"/>
</dbReference>
<feature type="region of interest" description="Disordered" evidence="7">
    <location>
        <begin position="476"/>
        <end position="500"/>
    </location>
</feature>
<evidence type="ECO:0000256" key="3">
    <source>
        <dbReference type="ARBA" id="ARBA00022763"/>
    </source>
</evidence>
<dbReference type="OMA" id="YENVRPP"/>
<feature type="domain" description="Chromatin assembly factor 1 subunit A dimerization" evidence="9">
    <location>
        <begin position="322"/>
        <end position="396"/>
    </location>
</feature>
<evidence type="ECO:0000259" key="10">
    <source>
        <dbReference type="Pfam" id="PF21796"/>
    </source>
</evidence>
<feature type="domain" description="Chromatin assembly factor 1 subunit Cac1-like C-terminal" evidence="10">
    <location>
        <begin position="508"/>
        <end position="562"/>
    </location>
</feature>